<evidence type="ECO:0000256" key="6">
    <source>
        <dbReference type="ARBA" id="ARBA00022694"/>
    </source>
</evidence>
<evidence type="ECO:0000256" key="11">
    <source>
        <dbReference type="ARBA" id="ARBA00048366"/>
    </source>
</evidence>
<dbReference type="GO" id="GO:0061710">
    <property type="term" value="F:L-threonylcarbamoyladenylate synthase"/>
    <property type="evidence" value="ECO:0007669"/>
    <property type="project" value="UniProtKB-EC"/>
</dbReference>
<comment type="similarity">
    <text evidence="2">Belongs to the SUA5 family.</text>
</comment>
<comment type="caution">
    <text evidence="13">The sequence shown here is derived from an EMBL/GenBank/DDBJ whole genome shotgun (WGS) entry which is preliminary data.</text>
</comment>
<accession>A0A0A1VVX3</accession>
<dbReference type="Pfam" id="PF01300">
    <property type="entry name" value="Sua5_yciO_yrdC"/>
    <property type="match status" value="1"/>
</dbReference>
<keyword evidence="9" id="KW-0067">ATP-binding</keyword>
<evidence type="ECO:0000256" key="10">
    <source>
        <dbReference type="ARBA" id="ARBA00029774"/>
    </source>
</evidence>
<dbReference type="AlphaFoldDB" id="A0A0A1VVX3"/>
<feature type="domain" description="YrdC-like" evidence="12">
    <location>
        <begin position="3"/>
        <end position="193"/>
    </location>
</feature>
<dbReference type="GO" id="GO:0005524">
    <property type="term" value="F:ATP binding"/>
    <property type="evidence" value="ECO:0007669"/>
    <property type="project" value="UniProtKB-KW"/>
</dbReference>
<dbReference type="EMBL" id="BBPA01000046">
    <property type="protein sequence ID" value="GAL93754.1"/>
    <property type="molecule type" value="Genomic_DNA"/>
</dbReference>
<keyword evidence="4" id="KW-0963">Cytoplasm</keyword>
<dbReference type="GO" id="GO:0008033">
    <property type="term" value="P:tRNA processing"/>
    <property type="evidence" value="ECO:0007669"/>
    <property type="project" value="UniProtKB-KW"/>
</dbReference>
<evidence type="ECO:0000256" key="1">
    <source>
        <dbReference type="ARBA" id="ARBA00004496"/>
    </source>
</evidence>
<dbReference type="GO" id="GO:0005737">
    <property type="term" value="C:cytoplasm"/>
    <property type="evidence" value="ECO:0007669"/>
    <property type="project" value="UniProtKB-SubCell"/>
</dbReference>
<dbReference type="GO" id="GO:0003725">
    <property type="term" value="F:double-stranded RNA binding"/>
    <property type="evidence" value="ECO:0007669"/>
    <property type="project" value="InterPro"/>
</dbReference>
<dbReference type="InterPro" id="IPR050156">
    <property type="entry name" value="TC-AMP_synthase_SUA5"/>
</dbReference>
<comment type="subcellular location">
    <subcellularLocation>
        <location evidence="1">Cytoplasm</location>
    </subcellularLocation>
</comment>
<evidence type="ECO:0000256" key="5">
    <source>
        <dbReference type="ARBA" id="ARBA00022679"/>
    </source>
</evidence>
<dbReference type="Gene3D" id="3.90.870.10">
    <property type="entry name" value="DHBP synthase"/>
    <property type="match status" value="1"/>
</dbReference>
<proteinExistence type="inferred from homology"/>
<dbReference type="PANTHER" id="PTHR17490:SF16">
    <property type="entry name" value="THREONYLCARBAMOYL-AMP SYNTHASE"/>
    <property type="match status" value="1"/>
</dbReference>
<gene>
    <name evidence="13" type="ORF">N44_03506</name>
</gene>
<keyword evidence="5" id="KW-0808">Transferase</keyword>
<dbReference type="RefSeq" id="WP_045359658.1">
    <property type="nucleotide sequence ID" value="NZ_BBPA01000046.1"/>
</dbReference>
<evidence type="ECO:0000256" key="9">
    <source>
        <dbReference type="ARBA" id="ARBA00022840"/>
    </source>
</evidence>
<comment type="catalytic activity">
    <reaction evidence="11">
        <text>L-threonine + hydrogencarbonate + ATP = L-threonylcarbamoyladenylate + diphosphate + H2O</text>
        <dbReference type="Rhea" id="RHEA:36407"/>
        <dbReference type="ChEBI" id="CHEBI:15377"/>
        <dbReference type="ChEBI" id="CHEBI:17544"/>
        <dbReference type="ChEBI" id="CHEBI:30616"/>
        <dbReference type="ChEBI" id="CHEBI:33019"/>
        <dbReference type="ChEBI" id="CHEBI:57926"/>
        <dbReference type="ChEBI" id="CHEBI:73682"/>
        <dbReference type="EC" id="2.7.7.87"/>
    </reaction>
</comment>
<dbReference type="InterPro" id="IPR017945">
    <property type="entry name" value="DHBP_synth_RibB-like_a/b_dom"/>
</dbReference>
<dbReference type="InterPro" id="IPR006070">
    <property type="entry name" value="Sua5-like_dom"/>
</dbReference>
<dbReference type="GO" id="GO:0006450">
    <property type="term" value="P:regulation of translational fidelity"/>
    <property type="evidence" value="ECO:0007669"/>
    <property type="project" value="TreeGrafter"/>
</dbReference>
<evidence type="ECO:0000313" key="14">
    <source>
        <dbReference type="Proteomes" id="UP000030321"/>
    </source>
</evidence>
<evidence type="ECO:0000259" key="12">
    <source>
        <dbReference type="PROSITE" id="PS51163"/>
    </source>
</evidence>
<keyword evidence="8" id="KW-0547">Nucleotide-binding</keyword>
<dbReference type="PANTHER" id="PTHR17490">
    <property type="entry name" value="SUA5"/>
    <property type="match status" value="1"/>
</dbReference>
<evidence type="ECO:0000313" key="13">
    <source>
        <dbReference type="EMBL" id="GAL93754.1"/>
    </source>
</evidence>
<evidence type="ECO:0000256" key="4">
    <source>
        <dbReference type="ARBA" id="ARBA00022490"/>
    </source>
</evidence>
<name>A0A0A1VVX3_MICAE</name>
<protein>
    <recommendedName>
        <fullName evidence="10">L-threonylcarbamoyladenylate synthase</fullName>
        <ecNumber evidence="3">2.7.7.87</ecNumber>
    </recommendedName>
    <alternativeName>
        <fullName evidence="10">L-threonylcarbamoyladenylate synthase</fullName>
    </alternativeName>
</protein>
<keyword evidence="6" id="KW-0819">tRNA processing</keyword>
<reference evidence="14" key="1">
    <citation type="journal article" date="2015" name="Genome">
        <title>Whole Genome Sequence of the Non-Microcystin-Producing Microcystis aeruginosa Strain NIES-44.</title>
        <authorList>
            <person name="Okano K."/>
            <person name="Miyata N."/>
            <person name="Ozaki Y."/>
        </authorList>
    </citation>
    <scope>NUCLEOTIDE SEQUENCE [LARGE SCALE GENOMIC DNA]</scope>
    <source>
        <strain evidence="14">NIES-44</strain>
    </source>
</reference>
<evidence type="ECO:0000256" key="8">
    <source>
        <dbReference type="ARBA" id="ARBA00022741"/>
    </source>
</evidence>
<dbReference type="SUPFAM" id="SSF55821">
    <property type="entry name" value="YrdC/RibB"/>
    <property type="match status" value="1"/>
</dbReference>
<dbReference type="EC" id="2.7.7.87" evidence="3"/>
<dbReference type="Proteomes" id="UP000030321">
    <property type="component" value="Unassembled WGS sequence"/>
</dbReference>
<keyword evidence="7" id="KW-0548">Nucleotidyltransferase</keyword>
<evidence type="ECO:0000256" key="3">
    <source>
        <dbReference type="ARBA" id="ARBA00012584"/>
    </source>
</evidence>
<sequence length="195" mass="21191">MPTASLNEIVHAALSGQVVSFPTDTVPALAVSPPYAALVFAAKKRTFDKPLILMAASAADLWDYVKGNQEEREIWRQMTEKHWPGSLTLVLPASEKVPKVLNPKDTSTIGIRVPAHAIAREILGRTGVLATTSANLSGQEPLLTPEAIMTTFPSVTVLAPTERQAWGIINSGQPSTVARWQCQRWDILRQGAVFL</sequence>
<evidence type="ECO:0000256" key="2">
    <source>
        <dbReference type="ARBA" id="ARBA00007663"/>
    </source>
</evidence>
<organism evidence="13 14">
    <name type="scientific">Microcystis aeruginosa NIES-44</name>
    <dbReference type="NCBI Taxonomy" id="449439"/>
    <lineage>
        <taxon>Bacteria</taxon>
        <taxon>Bacillati</taxon>
        <taxon>Cyanobacteriota</taxon>
        <taxon>Cyanophyceae</taxon>
        <taxon>Oscillatoriophycideae</taxon>
        <taxon>Chroococcales</taxon>
        <taxon>Microcystaceae</taxon>
        <taxon>Microcystis</taxon>
    </lineage>
</organism>
<dbReference type="GO" id="GO:0000049">
    <property type="term" value="F:tRNA binding"/>
    <property type="evidence" value="ECO:0007669"/>
    <property type="project" value="TreeGrafter"/>
</dbReference>
<dbReference type="PROSITE" id="PS51163">
    <property type="entry name" value="YRDC"/>
    <property type="match status" value="1"/>
</dbReference>
<evidence type="ECO:0000256" key="7">
    <source>
        <dbReference type="ARBA" id="ARBA00022695"/>
    </source>
</evidence>